<evidence type="ECO:0000256" key="2">
    <source>
        <dbReference type="ARBA" id="ARBA00023315"/>
    </source>
</evidence>
<evidence type="ECO:0000313" key="3">
    <source>
        <dbReference type="EMBL" id="KAI7742017.1"/>
    </source>
</evidence>
<evidence type="ECO:0000313" key="4">
    <source>
        <dbReference type="Proteomes" id="UP001206925"/>
    </source>
</evidence>
<dbReference type="AlphaFoldDB" id="A0AAD5GGV8"/>
<dbReference type="Proteomes" id="UP001206925">
    <property type="component" value="Unassembled WGS sequence"/>
</dbReference>
<dbReference type="PANTHER" id="PTHR31625">
    <property type="match status" value="1"/>
</dbReference>
<dbReference type="InterPro" id="IPR051504">
    <property type="entry name" value="Plant_metabolite_acyltrans"/>
</dbReference>
<name>A0AAD5GGV8_AMBAR</name>
<protein>
    <submittedName>
        <fullName evidence="3">Uncharacterized protein</fullName>
    </submittedName>
</protein>
<dbReference type="GO" id="GO:0016747">
    <property type="term" value="F:acyltransferase activity, transferring groups other than amino-acyl groups"/>
    <property type="evidence" value="ECO:0007669"/>
    <property type="project" value="UniProtKB-ARBA"/>
</dbReference>
<keyword evidence="1" id="KW-0808">Transferase</keyword>
<keyword evidence="4" id="KW-1185">Reference proteome</keyword>
<dbReference type="EMBL" id="JAMZMK010008087">
    <property type="protein sequence ID" value="KAI7742017.1"/>
    <property type="molecule type" value="Genomic_DNA"/>
</dbReference>
<keyword evidence="2" id="KW-0012">Acyltransferase</keyword>
<sequence>MGVAGTPKLKFYDLDFGFGKPIKHETISIDYNGSISMSACRESNEDLEIGVCLSATEMDVFAFNLDSGLESYMI</sequence>
<reference evidence="3" key="1">
    <citation type="submission" date="2022-06" db="EMBL/GenBank/DDBJ databases">
        <title>Uncovering the hologenomic basis of an extraordinary plant invasion.</title>
        <authorList>
            <person name="Bieker V.C."/>
            <person name="Martin M.D."/>
            <person name="Gilbert T."/>
            <person name="Hodgins K."/>
            <person name="Battlay P."/>
            <person name="Petersen B."/>
            <person name="Wilson J."/>
        </authorList>
    </citation>
    <scope>NUCLEOTIDE SEQUENCE</scope>
    <source>
        <strain evidence="3">AA19_3_7</strain>
        <tissue evidence="3">Leaf</tissue>
    </source>
</reference>
<organism evidence="3 4">
    <name type="scientific">Ambrosia artemisiifolia</name>
    <name type="common">Common ragweed</name>
    <dbReference type="NCBI Taxonomy" id="4212"/>
    <lineage>
        <taxon>Eukaryota</taxon>
        <taxon>Viridiplantae</taxon>
        <taxon>Streptophyta</taxon>
        <taxon>Embryophyta</taxon>
        <taxon>Tracheophyta</taxon>
        <taxon>Spermatophyta</taxon>
        <taxon>Magnoliopsida</taxon>
        <taxon>eudicotyledons</taxon>
        <taxon>Gunneridae</taxon>
        <taxon>Pentapetalae</taxon>
        <taxon>asterids</taxon>
        <taxon>campanulids</taxon>
        <taxon>Asterales</taxon>
        <taxon>Asteraceae</taxon>
        <taxon>Asteroideae</taxon>
        <taxon>Heliantheae alliance</taxon>
        <taxon>Heliantheae</taxon>
        <taxon>Ambrosia</taxon>
    </lineage>
</organism>
<dbReference type="Gene3D" id="3.30.559.10">
    <property type="entry name" value="Chloramphenicol acetyltransferase-like domain"/>
    <property type="match status" value="1"/>
</dbReference>
<evidence type="ECO:0000256" key="1">
    <source>
        <dbReference type="ARBA" id="ARBA00022679"/>
    </source>
</evidence>
<proteinExistence type="predicted"/>
<accession>A0AAD5GGV8</accession>
<dbReference type="Pfam" id="PF02458">
    <property type="entry name" value="Transferase"/>
    <property type="match status" value="1"/>
</dbReference>
<gene>
    <name evidence="3" type="ORF">M8C21_029277</name>
</gene>
<dbReference type="InterPro" id="IPR023213">
    <property type="entry name" value="CAT-like_dom_sf"/>
</dbReference>
<comment type="caution">
    <text evidence="3">The sequence shown here is derived from an EMBL/GenBank/DDBJ whole genome shotgun (WGS) entry which is preliminary data.</text>
</comment>